<dbReference type="Gene3D" id="3.30.160.60">
    <property type="entry name" value="Classic Zinc Finger"/>
    <property type="match status" value="2"/>
</dbReference>
<evidence type="ECO:0000256" key="2">
    <source>
        <dbReference type="ARBA" id="ARBA00006991"/>
    </source>
</evidence>
<dbReference type="GO" id="GO:0005634">
    <property type="term" value="C:nucleus"/>
    <property type="evidence" value="ECO:0007669"/>
    <property type="project" value="UniProtKB-SubCell"/>
</dbReference>
<evidence type="ECO:0000256" key="1">
    <source>
        <dbReference type="ARBA" id="ARBA00004123"/>
    </source>
</evidence>
<dbReference type="InterPro" id="IPR036236">
    <property type="entry name" value="Znf_C2H2_sf"/>
</dbReference>
<keyword evidence="10" id="KW-0539">Nucleus</keyword>
<feature type="domain" description="C2H2-type" evidence="12">
    <location>
        <begin position="1"/>
        <end position="26"/>
    </location>
</feature>
<comment type="caution">
    <text evidence="13">The sequence shown here is derived from an EMBL/GenBank/DDBJ whole genome shotgun (WGS) entry which is preliminary data.</text>
</comment>
<evidence type="ECO:0000313" key="14">
    <source>
        <dbReference type="Proteomes" id="UP000570592"/>
    </source>
</evidence>
<feature type="non-terminal residue" evidence="13">
    <location>
        <position position="53"/>
    </location>
</feature>
<name>A0A7L3I5V1_9PASS</name>
<evidence type="ECO:0000313" key="13">
    <source>
        <dbReference type="EMBL" id="NXU12952.1"/>
    </source>
</evidence>
<evidence type="ECO:0000256" key="11">
    <source>
        <dbReference type="PROSITE-ProRule" id="PRU00042"/>
    </source>
</evidence>
<dbReference type="EMBL" id="VZTX01012859">
    <property type="protein sequence ID" value="NXU12952.1"/>
    <property type="molecule type" value="Genomic_DNA"/>
</dbReference>
<evidence type="ECO:0000256" key="6">
    <source>
        <dbReference type="ARBA" id="ARBA00022833"/>
    </source>
</evidence>
<evidence type="ECO:0000256" key="8">
    <source>
        <dbReference type="ARBA" id="ARBA00023125"/>
    </source>
</evidence>
<dbReference type="FunFam" id="3.30.160.60:FF:000620">
    <property type="entry name" value="Zinc finger protein 263"/>
    <property type="match status" value="1"/>
</dbReference>
<dbReference type="InterPro" id="IPR050717">
    <property type="entry name" value="C2H2-ZF_Transcription_Reg"/>
</dbReference>
<keyword evidence="14" id="KW-1185">Reference proteome</keyword>
<gene>
    <name evidence="13" type="primary">Zscan20_0</name>
    <name evidence="13" type="ORF">PARPUN_R00006</name>
</gene>
<dbReference type="Proteomes" id="UP000570592">
    <property type="component" value="Unassembled WGS sequence"/>
</dbReference>
<dbReference type="GO" id="GO:0000981">
    <property type="term" value="F:DNA-binding transcription factor activity, RNA polymerase II-specific"/>
    <property type="evidence" value="ECO:0007669"/>
    <property type="project" value="TreeGrafter"/>
</dbReference>
<keyword evidence="7" id="KW-0805">Transcription regulation</keyword>
<evidence type="ECO:0000256" key="10">
    <source>
        <dbReference type="ARBA" id="ARBA00023242"/>
    </source>
</evidence>
<feature type="non-terminal residue" evidence="13">
    <location>
        <position position="1"/>
    </location>
</feature>
<feature type="domain" description="C2H2-type" evidence="12">
    <location>
        <begin position="27"/>
        <end position="53"/>
    </location>
</feature>
<dbReference type="PROSITE" id="PS50157">
    <property type="entry name" value="ZINC_FINGER_C2H2_2"/>
    <property type="match status" value="2"/>
</dbReference>
<dbReference type="GO" id="GO:0000977">
    <property type="term" value="F:RNA polymerase II transcription regulatory region sequence-specific DNA binding"/>
    <property type="evidence" value="ECO:0007669"/>
    <property type="project" value="TreeGrafter"/>
</dbReference>
<dbReference type="SUPFAM" id="SSF57667">
    <property type="entry name" value="beta-beta-alpha zinc fingers"/>
    <property type="match status" value="1"/>
</dbReference>
<keyword evidence="4" id="KW-0677">Repeat</keyword>
<protein>
    <submittedName>
        <fullName evidence="13">ZSC20 protein</fullName>
    </submittedName>
</protein>
<keyword evidence="9" id="KW-0804">Transcription</keyword>
<evidence type="ECO:0000256" key="5">
    <source>
        <dbReference type="ARBA" id="ARBA00022771"/>
    </source>
</evidence>
<keyword evidence="5 11" id="KW-0863">Zinc-finger</keyword>
<keyword evidence="8" id="KW-0238">DNA-binding</keyword>
<organism evidence="13 14">
    <name type="scientific">Pardalotus punctatus</name>
    <name type="common">spotted pardalote</name>
    <dbReference type="NCBI Taxonomy" id="254575"/>
    <lineage>
        <taxon>Eukaryota</taxon>
        <taxon>Metazoa</taxon>
        <taxon>Chordata</taxon>
        <taxon>Craniata</taxon>
        <taxon>Vertebrata</taxon>
        <taxon>Euteleostomi</taxon>
        <taxon>Archelosauria</taxon>
        <taxon>Archosauria</taxon>
        <taxon>Dinosauria</taxon>
        <taxon>Saurischia</taxon>
        <taxon>Theropoda</taxon>
        <taxon>Coelurosauria</taxon>
        <taxon>Aves</taxon>
        <taxon>Neognathae</taxon>
        <taxon>Neoaves</taxon>
        <taxon>Telluraves</taxon>
        <taxon>Australaves</taxon>
        <taxon>Passeriformes</taxon>
        <taxon>Meliphagoidea</taxon>
        <taxon>Pardalotidae</taxon>
        <taxon>Pardalotus</taxon>
    </lineage>
</organism>
<reference evidence="13 14" key="1">
    <citation type="submission" date="2019-09" db="EMBL/GenBank/DDBJ databases">
        <title>Bird 10,000 Genomes (B10K) Project - Family phase.</title>
        <authorList>
            <person name="Zhang G."/>
        </authorList>
    </citation>
    <scope>NUCLEOTIDE SEQUENCE [LARGE SCALE GENOMIC DNA]</scope>
    <source>
        <strain evidence="13">B10K-DU-029-51</strain>
    </source>
</reference>
<keyword evidence="6" id="KW-0862">Zinc</keyword>
<dbReference type="Pfam" id="PF00096">
    <property type="entry name" value="zf-C2H2"/>
    <property type="match status" value="2"/>
</dbReference>
<proteinExistence type="inferred from homology"/>
<evidence type="ECO:0000256" key="9">
    <source>
        <dbReference type="ARBA" id="ARBA00023163"/>
    </source>
</evidence>
<dbReference type="PROSITE" id="PS00028">
    <property type="entry name" value="ZINC_FINGER_C2H2_1"/>
    <property type="match status" value="1"/>
</dbReference>
<evidence type="ECO:0000256" key="4">
    <source>
        <dbReference type="ARBA" id="ARBA00022737"/>
    </source>
</evidence>
<accession>A0A7L3I5V1</accession>
<dbReference type="PANTHER" id="PTHR14196:SF12">
    <property type="entry name" value="ZINC FINGER PROTEIN 208-LIKE"/>
    <property type="match status" value="1"/>
</dbReference>
<dbReference type="PANTHER" id="PTHR14196">
    <property type="entry name" value="ODD-SKIPPED - RELATED"/>
    <property type="match status" value="1"/>
</dbReference>
<keyword evidence="3" id="KW-0479">Metal-binding</keyword>
<sequence>CMECRKNFSQSSELFTHQCVHTREHPYKCLECGKSFNQTYLVCHQKIHSREQP</sequence>
<comment type="similarity">
    <text evidence="2">Belongs to the krueppel C2H2-type zinc-finger protein family.</text>
</comment>
<dbReference type="InterPro" id="IPR013087">
    <property type="entry name" value="Znf_C2H2_type"/>
</dbReference>
<evidence type="ECO:0000256" key="3">
    <source>
        <dbReference type="ARBA" id="ARBA00022723"/>
    </source>
</evidence>
<dbReference type="GO" id="GO:0008270">
    <property type="term" value="F:zinc ion binding"/>
    <property type="evidence" value="ECO:0007669"/>
    <property type="project" value="UniProtKB-KW"/>
</dbReference>
<comment type="subcellular location">
    <subcellularLocation>
        <location evidence="1">Nucleus</location>
    </subcellularLocation>
</comment>
<evidence type="ECO:0000256" key="7">
    <source>
        <dbReference type="ARBA" id="ARBA00023015"/>
    </source>
</evidence>
<dbReference type="AlphaFoldDB" id="A0A7L3I5V1"/>
<evidence type="ECO:0000259" key="12">
    <source>
        <dbReference type="PROSITE" id="PS50157"/>
    </source>
</evidence>